<evidence type="ECO:0000313" key="7">
    <source>
        <dbReference type="Proteomes" id="UP000824072"/>
    </source>
</evidence>
<accession>A0A9D1IC40</accession>
<dbReference type="PANTHER" id="PTHR30126:SF40">
    <property type="entry name" value="HTH-TYPE TRANSCRIPTIONAL REGULATOR GLTR"/>
    <property type="match status" value="1"/>
</dbReference>
<sequence length="225" mass="25787">MRLELLLCCCCRNSTIADFRSSLTSFLEGCCPKCIVALHFLGDYICKYLDKNEGALTLIVDNTEHLLKLLEDNKLDFAVVEGFFGKDRFDSILLRREPFVGICRKEHPFAGREVRIDQLLQQTIIHREDGSGTRAILEQELSGYNESLQRFHRHICISSFKLILELVKKGYGVSFVYNILADSDPDLAKFTIQGESVVREFNIVYLKYADLREKICSFWGEEALG</sequence>
<dbReference type="SUPFAM" id="SSF53850">
    <property type="entry name" value="Periplasmic binding protein-like II"/>
    <property type="match status" value="1"/>
</dbReference>
<dbReference type="Gene3D" id="3.40.190.10">
    <property type="entry name" value="Periplasmic binding protein-like II"/>
    <property type="match status" value="2"/>
</dbReference>
<dbReference type="Pfam" id="PF03466">
    <property type="entry name" value="LysR_substrate"/>
    <property type="match status" value="1"/>
</dbReference>
<evidence type="ECO:0000313" key="6">
    <source>
        <dbReference type="EMBL" id="HIU34263.1"/>
    </source>
</evidence>
<comment type="similarity">
    <text evidence="1">Belongs to the LysR transcriptional regulatory family.</text>
</comment>
<evidence type="ECO:0000256" key="4">
    <source>
        <dbReference type="ARBA" id="ARBA00023163"/>
    </source>
</evidence>
<dbReference type="AlphaFoldDB" id="A0A9D1IC40"/>
<evidence type="ECO:0000256" key="3">
    <source>
        <dbReference type="ARBA" id="ARBA00023125"/>
    </source>
</evidence>
<reference evidence="6" key="2">
    <citation type="journal article" date="2021" name="PeerJ">
        <title>Extensive microbial diversity within the chicken gut microbiome revealed by metagenomics and culture.</title>
        <authorList>
            <person name="Gilroy R."/>
            <person name="Ravi A."/>
            <person name="Getino M."/>
            <person name="Pursley I."/>
            <person name="Horton D.L."/>
            <person name="Alikhan N.F."/>
            <person name="Baker D."/>
            <person name="Gharbi K."/>
            <person name="Hall N."/>
            <person name="Watson M."/>
            <person name="Adriaenssens E.M."/>
            <person name="Foster-Nyarko E."/>
            <person name="Jarju S."/>
            <person name="Secka A."/>
            <person name="Antonio M."/>
            <person name="Oren A."/>
            <person name="Chaudhuri R.R."/>
            <person name="La Ragione R."/>
            <person name="Hildebrand F."/>
            <person name="Pallen M.J."/>
        </authorList>
    </citation>
    <scope>NUCLEOTIDE SEQUENCE</scope>
    <source>
        <strain evidence="6">ChiHcec3-11533</strain>
    </source>
</reference>
<keyword evidence="2" id="KW-0805">Transcription regulation</keyword>
<evidence type="ECO:0000256" key="2">
    <source>
        <dbReference type="ARBA" id="ARBA00023015"/>
    </source>
</evidence>
<comment type="caution">
    <text evidence="6">The sequence shown here is derived from an EMBL/GenBank/DDBJ whole genome shotgun (WGS) entry which is preliminary data.</text>
</comment>
<keyword evidence="4" id="KW-0804">Transcription</keyword>
<dbReference type="PANTHER" id="PTHR30126">
    <property type="entry name" value="HTH-TYPE TRANSCRIPTIONAL REGULATOR"/>
    <property type="match status" value="1"/>
</dbReference>
<dbReference type="Proteomes" id="UP000824072">
    <property type="component" value="Unassembled WGS sequence"/>
</dbReference>
<protein>
    <recommendedName>
        <fullName evidence="5">LysR substrate-binding domain-containing protein</fullName>
    </recommendedName>
</protein>
<name>A0A9D1IC40_9FIRM</name>
<keyword evidence="3" id="KW-0238">DNA-binding</keyword>
<reference evidence="6" key="1">
    <citation type="submission" date="2020-10" db="EMBL/GenBank/DDBJ databases">
        <authorList>
            <person name="Gilroy R."/>
        </authorList>
    </citation>
    <scope>NUCLEOTIDE SEQUENCE</scope>
    <source>
        <strain evidence="6">ChiHcec3-11533</strain>
    </source>
</reference>
<organism evidence="6 7">
    <name type="scientific">Candidatus Pullichristensenella excrementigallinarum</name>
    <dbReference type="NCBI Taxonomy" id="2840907"/>
    <lineage>
        <taxon>Bacteria</taxon>
        <taxon>Bacillati</taxon>
        <taxon>Bacillota</taxon>
        <taxon>Clostridia</taxon>
        <taxon>Candidatus Pullichristensenella</taxon>
    </lineage>
</organism>
<dbReference type="GO" id="GO:0006355">
    <property type="term" value="P:regulation of DNA-templated transcription"/>
    <property type="evidence" value="ECO:0007669"/>
    <property type="project" value="TreeGrafter"/>
</dbReference>
<dbReference type="InterPro" id="IPR005119">
    <property type="entry name" value="LysR_subst-bd"/>
</dbReference>
<evidence type="ECO:0000256" key="1">
    <source>
        <dbReference type="ARBA" id="ARBA00009437"/>
    </source>
</evidence>
<proteinExistence type="inferred from homology"/>
<feature type="domain" description="LysR substrate-binding" evidence="5">
    <location>
        <begin position="56"/>
        <end position="219"/>
    </location>
</feature>
<evidence type="ECO:0000259" key="5">
    <source>
        <dbReference type="Pfam" id="PF03466"/>
    </source>
</evidence>
<dbReference type="GO" id="GO:0000976">
    <property type="term" value="F:transcription cis-regulatory region binding"/>
    <property type="evidence" value="ECO:0007669"/>
    <property type="project" value="TreeGrafter"/>
</dbReference>
<dbReference type="EMBL" id="DVMU01000155">
    <property type="protein sequence ID" value="HIU34263.1"/>
    <property type="molecule type" value="Genomic_DNA"/>
</dbReference>
<gene>
    <name evidence="6" type="ORF">IAB02_06845</name>
</gene>